<dbReference type="PANTHER" id="PTHR38040:SF1">
    <property type="entry name" value="UBIQUINONE BIOSYNTHESIS ACCESSORY FACTOR UBIK"/>
    <property type="match status" value="1"/>
</dbReference>
<dbReference type="AlphaFoldDB" id="A0A222FH67"/>
<keyword evidence="1" id="KW-0963">Cytoplasm</keyword>
<feature type="compositionally biased region" description="Polar residues" evidence="2">
    <location>
        <begin position="90"/>
        <end position="104"/>
    </location>
</feature>
<dbReference type="GO" id="GO:0005829">
    <property type="term" value="C:cytosol"/>
    <property type="evidence" value="ECO:0007669"/>
    <property type="project" value="TreeGrafter"/>
</dbReference>
<proteinExistence type="inferred from homology"/>
<reference evidence="3 4" key="1">
    <citation type="submission" date="2017-07" db="EMBL/GenBank/DDBJ databases">
        <title>Annotated genome sequence of Bacterioplanes sanyensis isolated from Red Sea.</title>
        <authorList>
            <person name="Rehman Z.U."/>
        </authorList>
    </citation>
    <scope>NUCLEOTIDE SEQUENCE [LARGE SCALE GENOMIC DNA]</scope>
    <source>
        <strain evidence="3 4">NV9</strain>
    </source>
</reference>
<dbReference type="PANTHER" id="PTHR38040">
    <property type="entry name" value="UBIQUINONE BIOSYNTHESIS ACCESSORY FACTOR UBIK"/>
    <property type="match status" value="1"/>
</dbReference>
<feature type="region of interest" description="Disordered" evidence="2">
    <location>
        <begin position="75"/>
        <end position="104"/>
    </location>
</feature>
<protein>
    <recommendedName>
        <fullName evidence="1">Ubiquinone biosynthesis accessory factor UbiK</fullName>
    </recommendedName>
</protein>
<dbReference type="KEGG" id="bsan:CHH28_05120"/>
<dbReference type="HAMAP" id="MF_02216">
    <property type="entry name" value="UbiK"/>
    <property type="match status" value="1"/>
</dbReference>
<sequence>MSPEVISQRLQQLLQQTPFASLGEDVQQLLQARLQTMLTNMNLVTREEFDVQCEVLARTQAKLAELEQRLAALADAPASNTADSDIAASETPSESNSTPQQPAD</sequence>
<evidence type="ECO:0000256" key="2">
    <source>
        <dbReference type="SAM" id="MobiDB-lite"/>
    </source>
</evidence>
<organism evidence="3 4">
    <name type="scientific">Bacterioplanes sanyensis</name>
    <dbReference type="NCBI Taxonomy" id="1249553"/>
    <lineage>
        <taxon>Bacteria</taxon>
        <taxon>Pseudomonadati</taxon>
        <taxon>Pseudomonadota</taxon>
        <taxon>Gammaproteobacteria</taxon>
        <taxon>Oceanospirillales</taxon>
        <taxon>Oceanospirillaceae</taxon>
        <taxon>Bacterioplanes</taxon>
    </lineage>
</organism>
<keyword evidence="4" id="KW-1185">Reference proteome</keyword>
<dbReference type="OrthoDB" id="5297354at2"/>
<dbReference type="Proteomes" id="UP000202440">
    <property type="component" value="Chromosome"/>
</dbReference>
<dbReference type="GO" id="GO:0006744">
    <property type="term" value="P:ubiquinone biosynthetic process"/>
    <property type="evidence" value="ECO:0007669"/>
    <property type="project" value="UniProtKB-UniRule"/>
</dbReference>
<comment type="function">
    <text evidence="1">Required for efficient ubiquinone (coenzyme Q) biosynthesis. UbiK is probably an accessory factor of Ubi enzymes and facilitates ubiquinone biosynthesis by acting as an assembly factor, a targeting factor, or both.</text>
</comment>
<comment type="pathway">
    <text evidence="1">Cofactor biosynthesis; ubiquinone biosynthesis.</text>
</comment>
<dbReference type="EMBL" id="CP022530">
    <property type="protein sequence ID" value="ASP38100.1"/>
    <property type="molecule type" value="Genomic_DNA"/>
</dbReference>
<accession>A0A222FH67</accession>
<comment type="subcellular location">
    <subcellularLocation>
        <location evidence="1">Cytoplasm</location>
    </subcellularLocation>
</comment>
<evidence type="ECO:0000256" key="1">
    <source>
        <dbReference type="HAMAP-Rule" id="MF_02216"/>
    </source>
</evidence>
<comment type="similarity">
    <text evidence="1">Belongs to the UbiK family.</text>
</comment>
<dbReference type="RefSeq" id="WP_094059299.1">
    <property type="nucleotide sequence ID" value="NZ_CP022530.1"/>
</dbReference>
<evidence type="ECO:0000313" key="4">
    <source>
        <dbReference type="Proteomes" id="UP000202440"/>
    </source>
</evidence>
<keyword evidence="1" id="KW-0831">Ubiquinone biosynthesis</keyword>
<name>A0A222FH67_9GAMM</name>
<gene>
    <name evidence="1" type="primary">ubiK</name>
    <name evidence="3" type="ORF">CHH28_05120</name>
</gene>
<dbReference type="InterPro" id="IPR007475">
    <property type="entry name" value="UbiK"/>
</dbReference>
<dbReference type="UniPathway" id="UPA00232"/>
<dbReference type="Pfam" id="PF04380">
    <property type="entry name" value="BMFP"/>
    <property type="match status" value="1"/>
</dbReference>
<evidence type="ECO:0000313" key="3">
    <source>
        <dbReference type="EMBL" id="ASP38100.1"/>
    </source>
</evidence>